<gene>
    <name evidence="2" type="ORF">FMM05_20635</name>
</gene>
<evidence type="ECO:0000256" key="1">
    <source>
        <dbReference type="SAM" id="Phobius"/>
    </source>
</evidence>
<comment type="caution">
    <text evidence="2">The sequence shown here is derived from an EMBL/GenBank/DDBJ whole genome shotgun (WGS) entry which is preliminary data.</text>
</comment>
<dbReference type="EMBL" id="VJVZ01000023">
    <property type="protein sequence ID" value="TRW21071.1"/>
    <property type="molecule type" value="Genomic_DNA"/>
</dbReference>
<dbReference type="InterPro" id="IPR012902">
    <property type="entry name" value="N_methyl_site"/>
</dbReference>
<feature type="transmembrane region" description="Helical" evidence="1">
    <location>
        <begin position="15"/>
        <end position="35"/>
    </location>
</feature>
<evidence type="ECO:0000313" key="3">
    <source>
        <dbReference type="Proteomes" id="UP000320643"/>
    </source>
</evidence>
<keyword evidence="1" id="KW-0812">Transmembrane</keyword>
<dbReference type="AlphaFoldDB" id="A0A552US63"/>
<keyword evidence="1" id="KW-0472">Membrane</keyword>
<accession>A0A552US63</accession>
<name>A0A552US63_9FLAO</name>
<organism evidence="2 3">
    <name type="scientific">Flavobacterium zepuense</name>
    <dbReference type="NCBI Taxonomy" id="2593302"/>
    <lineage>
        <taxon>Bacteria</taxon>
        <taxon>Pseudomonadati</taxon>
        <taxon>Bacteroidota</taxon>
        <taxon>Flavobacteriia</taxon>
        <taxon>Flavobacteriales</taxon>
        <taxon>Flavobacteriaceae</taxon>
        <taxon>Flavobacterium</taxon>
    </lineage>
</organism>
<dbReference type="RefSeq" id="WP_143375325.1">
    <property type="nucleotide sequence ID" value="NZ_VJVZ01000023.1"/>
</dbReference>
<protein>
    <recommendedName>
        <fullName evidence="4">Prepilin-type N-terminal cleavage/methylation domain-containing protein</fullName>
    </recommendedName>
</protein>
<evidence type="ECO:0000313" key="2">
    <source>
        <dbReference type="EMBL" id="TRW21071.1"/>
    </source>
</evidence>
<keyword evidence="3" id="KW-1185">Reference proteome</keyword>
<proteinExistence type="predicted"/>
<reference evidence="2 3" key="1">
    <citation type="submission" date="2019-07" db="EMBL/GenBank/DDBJ databases">
        <title>Flavobacterium sp. nov., isolated from glacier ice.</title>
        <authorList>
            <person name="Liu Q."/>
            <person name="Xin Y.-H."/>
        </authorList>
    </citation>
    <scope>NUCLEOTIDE SEQUENCE [LARGE SCALE GENOMIC DNA]</scope>
    <source>
        <strain evidence="2 3">ZT4R6</strain>
    </source>
</reference>
<evidence type="ECO:0008006" key="4">
    <source>
        <dbReference type="Google" id="ProtNLM"/>
    </source>
</evidence>
<sequence length="155" mass="17558">MYAAKLKSFTLSEMLVVMIITAIVVGMAFSVLSLVQKQVYIIKRNFDKTTELSLLEQRLWQDFNSHNTLNYQNQKLVALSDTDTITYSFSESFVLRNTDTIYAKLQIEKLLFNGREVKSGYTDAIGISAEAEIPGYSFFAFSTTDATLNMNKDGF</sequence>
<dbReference type="Proteomes" id="UP000320643">
    <property type="component" value="Unassembled WGS sequence"/>
</dbReference>
<dbReference type="OrthoDB" id="1189466at2"/>
<keyword evidence="1" id="KW-1133">Transmembrane helix</keyword>
<dbReference type="Pfam" id="PF07963">
    <property type="entry name" value="N_methyl"/>
    <property type="match status" value="1"/>
</dbReference>